<dbReference type="InterPro" id="IPR036869">
    <property type="entry name" value="J_dom_sf"/>
</dbReference>
<gene>
    <name evidence="4" type="ORF">AMON00008_LOCUS63686</name>
</gene>
<accession>A0A7S4T6X5</accession>
<evidence type="ECO:0008006" key="5">
    <source>
        <dbReference type="Google" id="ProtNLM"/>
    </source>
</evidence>
<reference evidence="4" key="1">
    <citation type="submission" date="2021-01" db="EMBL/GenBank/DDBJ databases">
        <authorList>
            <person name="Corre E."/>
            <person name="Pelletier E."/>
            <person name="Niang G."/>
            <person name="Scheremetjew M."/>
            <person name="Finn R."/>
            <person name="Kale V."/>
            <person name="Holt S."/>
            <person name="Cochrane G."/>
            <person name="Meng A."/>
            <person name="Brown T."/>
            <person name="Cohen L."/>
        </authorList>
    </citation>
    <scope>NUCLEOTIDE SEQUENCE</scope>
    <source>
        <strain evidence="4">CCMP3105</strain>
    </source>
</reference>
<name>A0A7S4T6X5_9DINO</name>
<dbReference type="EMBL" id="HBNR01088843">
    <property type="protein sequence ID" value="CAE4667275.1"/>
    <property type="molecule type" value="Transcribed_RNA"/>
</dbReference>
<evidence type="ECO:0000256" key="1">
    <source>
        <dbReference type="SAM" id="MobiDB-lite"/>
    </source>
</evidence>
<dbReference type="Gene3D" id="1.10.287.110">
    <property type="entry name" value="DnaJ domain"/>
    <property type="match status" value="1"/>
</dbReference>
<dbReference type="InterPro" id="IPR001623">
    <property type="entry name" value="DnaJ_domain"/>
</dbReference>
<evidence type="ECO:0000313" key="4">
    <source>
        <dbReference type="EMBL" id="CAE4667275.1"/>
    </source>
</evidence>
<feature type="compositionally biased region" description="Acidic residues" evidence="1">
    <location>
        <begin position="1137"/>
        <end position="1146"/>
    </location>
</feature>
<dbReference type="AlphaFoldDB" id="A0A7S4T6X5"/>
<feature type="region of interest" description="Disordered" evidence="1">
    <location>
        <begin position="1064"/>
        <end position="1149"/>
    </location>
</feature>
<dbReference type="PANTHER" id="PTHR24074">
    <property type="entry name" value="CO-CHAPERONE PROTEIN DJLA"/>
    <property type="match status" value="1"/>
</dbReference>
<dbReference type="PROSITE" id="PS50106">
    <property type="entry name" value="PDZ"/>
    <property type="match status" value="1"/>
</dbReference>
<feature type="domain" description="PDZ" evidence="3">
    <location>
        <begin position="20"/>
        <end position="79"/>
    </location>
</feature>
<dbReference type="SMART" id="SM00271">
    <property type="entry name" value="DnaJ"/>
    <property type="match status" value="1"/>
</dbReference>
<evidence type="ECO:0000259" key="2">
    <source>
        <dbReference type="PROSITE" id="PS50076"/>
    </source>
</evidence>
<dbReference type="PRINTS" id="PR00625">
    <property type="entry name" value="JDOMAIN"/>
</dbReference>
<dbReference type="InterPro" id="IPR001478">
    <property type="entry name" value="PDZ"/>
</dbReference>
<dbReference type="SUPFAM" id="SSF46565">
    <property type="entry name" value="Chaperone J-domain"/>
    <property type="match status" value="1"/>
</dbReference>
<organism evidence="4">
    <name type="scientific">Alexandrium monilatum</name>
    <dbReference type="NCBI Taxonomy" id="311494"/>
    <lineage>
        <taxon>Eukaryota</taxon>
        <taxon>Sar</taxon>
        <taxon>Alveolata</taxon>
        <taxon>Dinophyceae</taxon>
        <taxon>Gonyaulacales</taxon>
        <taxon>Pyrocystaceae</taxon>
        <taxon>Alexandrium</taxon>
    </lineage>
</organism>
<dbReference type="InterPro" id="IPR050817">
    <property type="entry name" value="DjlA_DnaK_co-chaperone"/>
</dbReference>
<feature type="compositionally biased region" description="Pro residues" evidence="1">
    <location>
        <begin position="1100"/>
        <end position="1110"/>
    </location>
</feature>
<dbReference type="Pfam" id="PF00226">
    <property type="entry name" value="DnaJ"/>
    <property type="match status" value="1"/>
</dbReference>
<dbReference type="PROSITE" id="PS50076">
    <property type="entry name" value="DNAJ_2"/>
    <property type="match status" value="1"/>
</dbReference>
<dbReference type="CDD" id="cd06257">
    <property type="entry name" value="DnaJ"/>
    <property type="match status" value="1"/>
</dbReference>
<feature type="region of interest" description="Disordered" evidence="1">
    <location>
        <begin position="166"/>
        <end position="193"/>
    </location>
</feature>
<evidence type="ECO:0000259" key="3">
    <source>
        <dbReference type="PROSITE" id="PS50106"/>
    </source>
</evidence>
<proteinExistence type="predicted"/>
<sequence length="1166" mass="125441">MAASSGKAAKAKGLHEFMVTVSLVGGKAGKKRLGIDADWADGKTLFIKAVLWGAIEDWNKDHGPDEAVQPGDRIIAVNGCAGDAQAMVQECRDRSLLQLFVRREPLTPEEEAVIDRVRAGGASERVAAPAAAPAGPMPGVQLAGQYMPGVTPPRVVDVLLDLRRTAGQQDEDRDGVAARGSGGPTAAGRSMRKPGPMDFYEVLGLPSRSADEAEVKKCYRRLVLQWHPDKHPVDREEAESKIRLINNAYETLGNPLKRAAYDQMLAAVERKKAGARLDTSFIKPRMSIPKEFMLCPLGYPDRFVRVDDDDNLRVQSREDMPGLSFKDFFQGAKFTLWWLPEVNNMCRLRAKASAAQGVEGGLNFMFDFEGKADAFAEADVTLSANQDMRRSNLIAMASPFSQGAFRFEGAFWPGRLLSFRPTSKLCMACLAEDGTDVADFVLVDYTAAYKYMTTSEVLAGAVENHGTGFVKLSDLRADLSVRMYFQQMLGCAVWNNKDFETFFEGHYDTWDYDQKRARVRLRPKEDIAIQPPRQPVGGWRELLRNAEQQAGVAQAVFVANEGELEKLPLGEALNALGRLAEPPPADAGPPALRDLAAGRRRLLMVLPAIFRAHAGTAEVDELSLHSLIAAHYAVEAAALGPAGEAPGEEVAEAKEDLTRRLASLATARIKRQPEEVDRTLLPAVLSVALDWRAIAEPMKSIVSKHTSAAGTSEAPGTFLEALRAASRHGRDARSIAEALARWELQGLHVAEGQVAAEILIVMVEGNILVSEATSRLRTSLLHRLPLPDLVRLAAACAEQDLGADVLKPVLQARVAVAGPGLAAVPPANLLRLAMSAAKSPVIVEHALGPIAGAAAATLSIWPMDSVAELLLVVATKELGSPSSGARKLFSAAAEVMRPRLGELSLASLLKTVVASGTALPHCRKLLETAADVATSQLNEFLPEQVLLLTQGTLGLGARHAAVHRLLDFWARALGGEISSPCSTLLSADEVADLARLLALVAPGHMPIFEAIATRLNEAALAELSPTGRATLEAAFPESGGPDFPSRTRLMSALAAYQGASRLAERSRSRSCRRSRSRGSCASPRRSPEHFKRRREVSSPPRDPSPGPIDAPGPVAADADEAETAPPAAETMGLSPPPDDEEEDADAEAARLWRFFNTGAVRAKLES</sequence>
<protein>
    <recommendedName>
        <fullName evidence="5">J domain-containing protein</fullName>
    </recommendedName>
</protein>
<feature type="domain" description="J" evidence="2">
    <location>
        <begin position="198"/>
        <end position="265"/>
    </location>
</feature>